<comment type="caution">
    <text evidence="9">The sequence shown here is derived from an EMBL/GenBank/DDBJ whole genome shotgun (WGS) entry which is preliminary data.</text>
</comment>
<organism evidence="9 10">
    <name type="scientific">Komagataeibacter melaceti</name>
    <dbReference type="NCBI Taxonomy" id="2766577"/>
    <lineage>
        <taxon>Bacteria</taxon>
        <taxon>Pseudomonadati</taxon>
        <taxon>Pseudomonadota</taxon>
        <taxon>Alphaproteobacteria</taxon>
        <taxon>Acetobacterales</taxon>
        <taxon>Acetobacteraceae</taxon>
        <taxon>Komagataeibacter</taxon>
    </lineage>
</organism>
<keyword evidence="7" id="KW-0624">Polysaccharide degradation</keyword>
<evidence type="ECO:0000313" key="9">
    <source>
        <dbReference type="EMBL" id="RFD18952.1"/>
    </source>
</evidence>
<evidence type="ECO:0000256" key="1">
    <source>
        <dbReference type="ARBA" id="ARBA00000966"/>
    </source>
</evidence>
<accession>A0A371YXK0</accession>
<dbReference type="AlphaFoldDB" id="A0A371YXK0"/>
<evidence type="ECO:0000256" key="3">
    <source>
        <dbReference type="ARBA" id="ARBA00012601"/>
    </source>
</evidence>
<dbReference type="Proteomes" id="UP000262371">
    <property type="component" value="Unassembled WGS sequence"/>
</dbReference>
<dbReference type="SUPFAM" id="SSF48208">
    <property type="entry name" value="Six-hairpin glycosidases"/>
    <property type="match status" value="1"/>
</dbReference>
<evidence type="ECO:0000256" key="2">
    <source>
        <dbReference type="ARBA" id="ARBA00009209"/>
    </source>
</evidence>
<gene>
    <name evidence="9" type="ORF">DY926_13975</name>
</gene>
<feature type="signal peptide" evidence="8">
    <location>
        <begin position="1"/>
        <end position="22"/>
    </location>
</feature>
<feature type="chain" id="PRO_5016689973" description="cellulase" evidence="8">
    <location>
        <begin position="23"/>
        <end position="348"/>
    </location>
</feature>
<dbReference type="InterPro" id="IPR002037">
    <property type="entry name" value="Glyco_hydro_8"/>
</dbReference>
<keyword evidence="10" id="KW-1185">Reference proteome</keyword>
<keyword evidence="4" id="KW-0378">Hydrolase</keyword>
<comment type="catalytic activity">
    <reaction evidence="1">
        <text>Endohydrolysis of (1-&gt;4)-beta-D-glucosidic linkages in cellulose, lichenin and cereal beta-D-glucans.</text>
        <dbReference type="EC" id="3.2.1.4"/>
    </reaction>
</comment>
<dbReference type="InterPro" id="IPR008928">
    <property type="entry name" value="6-hairpin_glycosidase_sf"/>
</dbReference>
<keyword evidence="6" id="KW-0326">Glycosidase</keyword>
<dbReference type="EMBL" id="QUWV01000140">
    <property type="protein sequence ID" value="RFD18952.1"/>
    <property type="molecule type" value="Genomic_DNA"/>
</dbReference>
<evidence type="ECO:0000256" key="6">
    <source>
        <dbReference type="ARBA" id="ARBA00023295"/>
    </source>
</evidence>
<proteinExistence type="inferred from homology"/>
<comment type="similarity">
    <text evidence="2">Belongs to the glycosyl hydrolase 8 (cellulase D) family.</text>
</comment>
<name>A0A371YXK0_9PROT</name>
<protein>
    <recommendedName>
        <fullName evidence="3">cellulase</fullName>
        <ecNumber evidence="3">3.2.1.4</ecNumber>
    </recommendedName>
</protein>
<reference evidence="9 10" key="1">
    <citation type="submission" date="2018-08" db="EMBL/GenBank/DDBJ databases">
        <title>Komagataeibacter sp. AV 382.</title>
        <authorList>
            <person name="Skraban J."/>
            <person name="Trcek J."/>
        </authorList>
    </citation>
    <scope>NUCLEOTIDE SEQUENCE [LARGE SCALE GENOMIC DNA]</scope>
    <source>
        <strain evidence="9 10">AV 382</strain>
    </source>
</reference>
<dbReference type="InterPro" id="IPR012341">
    <property type="entry name" value="6hp_glycosidase-like_sf"/>
</dbReference>
<sequence length="348" mass="38420">MGRRAMLAAFVAMGGMSMPPVAGFAAPAGADGVARQWAVFRKKYFRPDGRIVDTGNNRESHSEGQGYGMLFAAAANDLPTFEAMWSWTQANLRHTKDSLFSWRFLPGHVPAVPDTNNATDGDLLIALALAKGGRRWQRHDLVQAAVEIYRDVLRLMTLQVGSYRVLLPGAQGFVNPDAVTVNLSYYVMPSLLQAFELTADPAWHTVMQDGMRLIMQARFGQWGLPPDWLSIDRHTQALSIAKGWAPRFSYDAIRVPLYLYWAHMLTPDLQAGYARFWTHFGADALPGWIDLTTGARSPYNAPPGYLAVAQCTGLASSAKLPTLDHAPDYYSAALTLLVYIARAEEQAK</sequence>
<evidence type="ECO:0000256" key="4">
    <source>
        <dbReference type="ARBA" id="ARBA00022801"/>
    </source>
</evidence>
<keyword evidence="5" id="KW-0136">Cellulose degradation</keyword>
<keyword evidence="8" id="KW-0732">Signal</keyword>
<dbReference type="OrthoDB" id="9766708at2"/>
<dbReference type="Gene3D" id="1.50.10.10">
    <property type="match status" value="1"/>
</dbReference>
<keyword evidence="7" id="KW-0119">Carbohydrate metabolism</keyword>
<dbReference type="PRINTS" id="PR00735">
    <property type="entry name" value="GLHYDRLASE8"/>
</dbReference>
<evidence type="ECO:0000313" key="10">
    <source>
        <dbReference type="Proteomes" id="UP000262371"/>
    </source>
</evidence>
<dbReference type="EC" id="3.2.1.4" evidence="3"/>
<evidence type="ECO:0000256" key="8">
    <source>
        <dbReference type="SAM" id="SignalP"/>
    </source>
</evidence>
<dbReference type="Pfam" id="PF01270">
    <property type="entry name" value="Glyco_hydro_8"/>
    <property type="match status" value="1"/>
</dbReference>
<dbReference type="GO" id="GO:0008810">
    <property type="term" value="F:cellulase activity"/>
    <property type="evidence" value="ECO:0007669"/>
    <property type="project" value="UniProtKB-EC"/>
</dbReference>
<evidence type="ECO:0000256" key="7">
    <source>
        <dbReference type="ARBA" id="ARBA00023326"/>
    </source>
</evidence>
<evidence type="ECO:0000256" key="5">
    <source>
        <dbReference type="ARBA" id="ARBA00023001"/>
    </source>
</evidence>
<dbReference type="GO" id="GO:0030245">
    <property type="term" value="P:cellulose catabolic process"/>
    <property type="evidence" value="ECO:0007669"/>
    <property type="project" value="UniProtKB-KW"/>
</dbReference>